<keyword evidence="2" id="KW-1185">Reference proteome</keyword>
<proteinExistence type="predicted"/>
<evidence type="ECO:0000313" key="1">
    <source>
        <dbReference type="EMBL" id="TDP42766.1"/>
    </source>
</evidence>
<evidence type="ECO:0008006" key="3">
    <source>
        <dbReference type="Google" id="ProtNLM"/>
    </source>
</evidence>
<comment type="caution">
    <text evidence="1">The sequence shown here is derived from an EMBL/GenBank/DDBJ whole genome shotgun (WGS) entry which is preliminary data.</text>
</comment>
<name>A0A4R6PYT2_NOCIG</name>
<evidence type="ECO:0000313" key="2">
    <source>
        <dbReference type="Proteomes" id="UP000295087"/>
    </source>
</evidence>
<reference evidence="1 2" key="1">
    <citation type="submission" date="2019-03" db="EMBL/GenBank/DDBJ databases">
        <title>Genomic Encyclopedia of Type Strains, Phase IV (KMG-IV): sequencing the most valuable type-strain genomes for metagenomic binning, comparative biology and taxonomic classification.</title>
        <authorList>
            <person name="Goeker M."/>
        </authorList>
    </citation>
    <scope>NUCLEOTIDE SEQUENCE [LARGE SCALE GENOMIC DNA]</scope>
    <source>
        <strain evidence="1 2">DSM 44496</strain>
    </source>
</reference>
<dbReference type="InterPro" id="IPR036457">
    <property type="entry name" value="PPM-type-like_dom_sf"/>
</dbReference>
<dbReference type="Gene3D" id="3.60.40.10">
    <property type="entry name" value="PPM-type phosphatase domain"/>
    <property type="match status" value="1"/>
</dbReference>
<sequence>MGIIVESAQLAASSDEDRLVVTDHAVIVLDGATAHDPAMPSAGAYVDFLASDLAQSIDGTSPLAVVLEQSIARAVAVLGIEPGAAPSSTVALVRVESDAVDVLVLGDSSVIVGLRTGGVQVHTDDRLPRLRLPEADLFRRLLADGQGYSEQHRKVLRELQVAERAQRNRPDGYWIAEADPGAAAHALRFRYPRDEVAWIIAATDGAFDLVPSLGVTWPEVANMSTRQLEQLLRDVHIWEAETDPDGQALPRAKRHDDKTVAVVRLVA</sequence>
<dbReference type="AlphaFoldDB" id="A0A4R6PYT2"/>
<gene>
    <name evidence="1" type="ORF">DFR75_1011884</name>
</gene>
<protein>
    <recommendedName>
        <fullName evidence="3">Protein phosphatase 2C-like protein</fullName>
    </recommendedName>
</protein>
<dbReference type="EMBL" id="SNXK01000001">
    <property type="protein sequence ID" value="TDP42766.1"/>
    <property type="molecule type" value="Genomic_DNA"/>
</dbReference>
<accession>A0A4R6PYT2</accession>
<dbReference type="SUPFAM" id="SSF81606">
    <property type="entry name" value="PP2C-like"/>
    <property type="match status" value="1"/>
</dbReference>
<organism evidence="1 2">
    <name type="scientific">Nocardia ignorata</name>
    <dbReference type="NCBI Taxonomy" id="145285"/>
    <lineage>
        <taxon>Bacteria</taxon>
        <taxon>Bacillati</taxon>
        <taxon>Actinomycetota</taxon>
        <taxon>Actinomycetes</taxon>
        <taxon>Mycobacteriales</taxon>
        <taxon>Nocardiaceae</taxon>
        <taxon>Nocardia</taxon>
    </lineage>
</organism>
<dbReference type="RefSeq" id="WP_067484964.1">
    <property type="nucleotide sequence ID" value="NZ_SNXK01000001.1"/>
</dbReference>
<dbReference type="Proteomes" id="UP000295087">
    <property type="component" value="Unassembled WGS sequence"/>
</dbReference>